<protein>
    <submittedName>
        <fullName evidence="4">Cystathionine gamma-synthase</fullName>
    </submittedName>
</protein>
<dbReference type="PANTHER" id="PTHR42699:SF1">
    <property type="entry name" value="CYSTATHIONINE GAMMA-SYNTHASE-RELATED"/>
    <property type="match status" value="1"/>
</dbReference>
<comment type="similarity">
    <text evidence="3">Belongs to the trans-sulfuration enzymes family.</text>
</comment>
<dbReference type="PANTHER" id="PTHR42699">
    <property type="match status" value="1"/>
</dbReference>
<evidence type="ECO:0000313" key="4">
    <source>
        <dbReference type="EMBL" id="KAK0632415.1"/>
    </source>
</evidence>
<comment type="cofactor">
    <cofactor evidence="1 3">
        <name>pyridoxal 5'-phosphate</name>
        <dbReference type="ChEBI" id="CHEBI:597326"/>
    </cofactor>
</comment>
<sequence>MPAKQITTAFGHSIAPEGPHTITFHVPGWDVIRGFRNGDPKVLSRLRSIYPRFGPFFEARDFVMALHKKLGLSPTQGLLPFIDPECFTMAQDFAFSKYRKEEHRLAKEELEFRVVDVGKVRVYVVVFPQAKAKGVMGIWQNQGYGVSTRLSEELLKGEGEMKVLEWEGRGDQDVGLGKVPAPTYLEEGEAHGELRRRIVGLLRRAAPGEVKVAEGDVFLAPTGMAAITKLYKAVGKVRPAPVVVLGSVFHNSWHLFKEGPGGLKHFGDVNEGMVGKLEEYLEVEKAEGRQVSFVFLEFPSNPILESVDLKRLRGLADKYGFPIVVDDTIGSFCNVDVLPVADIIVSSLTKSFSGYANVMCGSIILNPSSAHYPLVQPTFTSTLHNIFYSRDATQLLHNSSDYLTRSSILNRNALALATFFHAHSRPFRPTSPITKVLYPPFTSTLSNYTALMRPATEDFTPGYGCLLSIDFATEKASRAFYEAVNFHKGPHLGAHETLVLHFNETVWGDDKEQADYQASIGALKEQLRFAVGLEEVGVLIDTVKAALQAAEAEE</sequence>
<dbReference type="Proteomes" id="UP001175000">
    <property type="component" value="Unassembled WGS sequence"/>
</dbReference>
<dbReference type="AlphaFoldDB" id="A0AA39XFX3"/>
<dbReference type="GO" id="GO:0030170">
    <property type="term" value="F:pyridoxal phosphate binding"/>
    <property type="evidence" value="ECO:0007669"/>
    <property type="project" value="InterPro"/>
</dbReference>
<evidence type="ECO:0000256" key="3">
    <source>
        <dbReference type="RuleBase" id="RU362118"/>
    </source>
</evidence>
<dbReference type="InterPro" id="IPR000277">
    <property type="entry name" value="Cys/Met-Metab_PyrdxlP-dep_enz"/>
</dbReference>
<name>A0AA39XFX3_9PEZI</name>
<dbReference type="InterPro" id="IPR015424">
    <property type="entry name" value="PyrdxlP-dep_Trfase"/>
</dbReference>
<gene>
    <name evidence="4" type="ORF">B0T14DRAFT_532878</name>
</gene>
<proteinExistence type="inferred from homology"/>
<dbReference type="SUPFAM" id="SSF53383">
    <property type="entry name" value="PLP-dependent transferases"/>
    <property type="match status" value="1"/>
</dbReference>
<dbReference type="Pfam" id="PF01053">
    <property type="entry name" value="Cys_Met_Meta_PP"/>
    <property type="match status" value="1"/>
</dbReference>
<dbReference type="InterPro" id="IPR015422">
    <property type="entry name" value="PyrdxlP-dep_Trfase_small"/>
</dbReference>
<reference evidence="4" key="1">
    <citation type="submission" date="2023-06" db="EMBL/GenBank/DDBJ databases">
        <title>Genome-scale phylogeny and comparative genomics of the fungal order Sordariales.</title>
        <authorList>
            <consortium name="Lawrence Berkeley National Laboratory"/>
            <person name="Hensen N."/>
            <person name="Bonometti L."/>
            <person name="Westerberg I."/>
            <person name="Brannstrom I.O."/>
            <person name="Guillou S."/>
            <person name="Cros-Aarteil S."/>
            <person name="Calhoun S."/>
            <person name="Haridas S."/>
            <person name="Kuo A."/>
            <person name="Mondo S."/>
            <person name="Pangilinan J."/>
            <person name="Riley R."/>
            <person name="Labutti K."/>
            <person name="Andreopoulos B."/>
            <person name="Lipzen A."/>
            <person name="Chen C."/>
            <person name="Yanf M."/>
            <person name="Daum C."/>
            <person name="Ng V."/>
            <person name="Clum A."/>
            <person name="Steindorff A."/>
            <person name="Ohm R."/>
            <person name="Martin F."/>
            <person name="Silar P."/>
            <person name="Natvig D."/>
            <person name="Lalanne C."/>
            <person name="Gautier V."/>
            <person name="Ament-Velasquez S.L."/>
            <person name="Kruys A."/>
            <person name="Hutchinson M.I."/>
            <person name="Powell A.J."/>
            <person name="Barry K."/>
            <person name="Miller A.N."/>
            <person name="Grigoriev I.V."/>
            <person name="Debuchy R."/>
            <person name="Gladieux P."/>
            <person name="Thoren M.H."/>
            <person name="Johannesson H."/>
        </authorList>
    </citation>
    <scope>NUCLEOTIDE SEQUENCE</scope>
    <source>
        <strain evidence="4">CBS 606.72</strain>
    </source>
</reference>
<keyword evidence="5" id="KW-1185">Reference proteome</keyword>
<keyword evidence="2 3" id="KW-0663">Pyridoxal phosphate</keyword>
<dbReference type="EMBL" id="JAULSU010000001">
    <property type="protein sequence ID" value="KAK0632415.1"/>
    <property type="molecule type" value="Genomic_DNA"/>
</dbReference>
<dbReference type="GO" id="GO:0003962">
    <property type="term" value="F:cystathionine gamma-synthase activity"/>
    <property type="evidence" value="ECO:0007669"/>
    <property type="project" value="TreeGrafter"/>
</dbReference>
<organism evidence="4 5">
    <name type="scientific">Immersiella caudata</name>
    <dbReference type="NCBI Taxonomy" id="314043"/>
    <lineage>
        <taxon>Eukaryota</taxon>
        <taxon>Fungi</taxon>
        <taxon>Dikarya</taxon>
        <taxon>Ascomycota</taxon>
        <taxon>Pezizomycotina</taxon>
        <taxon>Sordariomycetes</taxon>
        <taxon>Sordariomycetidae</taxon>
        <taxon>Sordariales</taxon>
        <taxon>Lasiosphaeriaceae</taxon>
        <taxon>Immersiella</taxon>
    </lineage>
</organism>
<evidence type="ECO:0000313" key="5">
    <source>
        <dbReference type="Proteomes" id="UP001175000"/>
    </source>
</evidence>
<dbReference type="Gene3D" id="3.40.640.10">
    <property type="entry name" value="Type I PLP-dependent aspartate aminotransferase-like (Major domain)"/>
    <property type="match status" value="1"/>
</dbReference>
<dbReference type="Gene3D" id="3.90.1150.10">
    <property type="entry name" value="Aspartate Aminotransferase, domain 1"/>
    <property type="match status" value="1"/>
</dbReference>
<accession>A0AA39XFX3</accession>
<evidence type="ECO:0000256" key="2">
    <source>
        <dbReference type="ARBA" id="ARBA00022898"/>
    </source>
</evidence>
<dbReference type="InterPro" id="IPR015421">
    <property type="entry name" value="PyrdxlP-dep_Trfase_major"/>
</dbReference>
<comment type="caution">
    <text evidence="4">The sequence shown here is derived from an EMBL/GenBank/DDBJ whole genome shotgun (WGS) entry which is preliminary data.</text>
</comment>
<dbReference type="InterPro" id="IPR051750">
    <property type="entry name" value="Trans-sulfuration_enzymes"/>
</dbReference>
<evidence type="ECO:0000256" key="1">
    <source>
        <dbReference type="ARBA" id="ARBA00001933"/>
    </source>
</evidence>
<dbReference type="GO" id="GO:0019346">
    <property type="term" value="P:transsulfuration"/>
    <property type="evidence" value="ECO:0007669"/>
    <property type="project" value="InterPro"/>
</dbReference>